<evidence type="ECO:0000313" key="4">
    <source>
        <dbReference type="Proteomes" id="UP000033647"/>
    </source>
</evidence>
<comment type="caution">
    <text evidence="3">The sequence shown here is derived from an EMBL/GenBank/DDBJ whole genome shotgun (WGS) entry which is preliminary data.</text>
</comment>
<dbReference type="PANTHER" id="PTHR12722:SF0">
    <property type="entry name" value="PROTEIN FAM50A"/>
    <property type="match status" value="1"/>
</dbReference>
<feature type="domain" description="FAM50A/XAP5 C-terminal" evidence="2">
    <location>
        <begin position="185"/>
        <end position="371"/>
    </location>
</feature>
<dbReference type="GO" id="GO:0005634">
    <property type="term" value="C:nucleus"/>
    <property type="evidence" value="ECO:0007669"/>
    <property type="project" value="InterPro"/>
</dbReference>
<reference evidence="3 4" key="1">
    <citation type="submission" date="2015-03" db="EMBL/GenBank/DDBJ databases">
        <title>RNA-seq based gene annotation and comparative genomics of four Zymoseptoria species reveal species-specific pathogenicity related genes and transposable element activity.</title>
        <authorList>
            <person name="Grandaubert J."/>
            <person name="Bhattacharyya A."/>
            <person name="Stukenbrock E.H."/>
        </authorList>
    </citation>
    <scope>NUCLEOTIDE SEQUENCE [LARGE SCALE GENOMIC DNA]</scope>
    <source>
        <strain evidence="3 4">Zb18110</strain>
    </source>
</reference>
<feature type="region of interest" description="Disordered" evidence="1">
    <location>
        <begin position="45"/>
        <end position="155"/>
    </location>
</feature>
<gene>
    <name evidence="3" type="ORF">TI39_contig269g00013</name>
</gene>
<organism evidence="3 4">
    <name type="scientific">Zymoseptoria brevis</name>
    <dbReference type="NCBI Taxonomy" id="1047168"/>
    <lineage>
        <taxon>Eukaryota</taxon>
        <taxon>Fungi</taxon>
        <taxon>Dikarya</taxon>
        <taxon>Ascomycota</taxon>
        <taxon>Pezizomycotina</taxon>
        <taxon>Dothideomycetes</taxon>
        <taxon>Dothideomycetidae</taxon>
        <taxon>Mycosphaerellales</taxon>
        <taxon>Mycosphaerellaceae</taxon>
        <taxon>Zymoseptoria</taxon>
    </lineage>
</organism>
<feature type="compositionally biased region" description="Basic residues" evidence="1">
    <location>
        <begin position="76"/>
        <end position="85"/>
    </location>
</feature>
<dbReference type="InterPro" id="IPR048337">
    <property type="entry name" value="FAM50A/XAP5_C"/>
</dbReference>
<keyword evidence="4" id="KW-1185">Reference proteome</keyword>
<dbReference type="Proteomes" id="UP000033647">
    <property type="component" value="Unassembled WGS sequence"/>
</dbReference>
<sequence length="387" mass="42664">MADTPDNANSRFTAQAPDVEDRLKADTVGLVTLNDFRKRRAEALEAAQDVSGSGGVSTIASGATTPDVREPVAKSAFKKRKKAVKKGALSFGDDDEEEQGVDTSTAQASQSTTPNASAPPTDSDAVSDAVSDASTAPFKKRPLRPNATLGHQPKAMTKSALLKEAQLKEALRKEYTQIQEAVKATEFVLPFVFYDGKNQPGGMCRMKKGDHIWLFLERARKVGADKADKGRRDWARISVDDLMLVKGDLIIPQHYEFHHFIINRSVGYLGPLFVYSSEPTRATPKDLLPASDASDSAASEAVDNANHLMTAAQRKQQAAAIVEPDDSELEGFDDDPNMTKVVDRRWYERNKHIYPASTWEEYDATRDYSTGVRKDKDGNNMFFSRSR</sequence>
<evidence type="ECO:0000256" key="1">
    <source>
        <dbReference type="SAM" id="MobiDB-lite"/>
    </source>
</evidence>
<dbReference type="STRING" id="1047168.A0A0F4GY61"/>
<dbReference type="EMBL" id="LAFY01000261">
    <property type="protein sequence ID" value="KJY01943.1"/>
    <property type="molecule type" value="Genomic_DNA"/>
</dbReference>
<dbReference type="InterPro" id="IPR007005">
    <property type="entry name" value="XAP5"/>
</dbReference>
<dbReference type="AlphaFoldDB" id="A0A0F4GY61"/>
<dbReference type="GO" id="GO:0006325">
    <property type="term" value="P:chromatin organization"/>
    <property type="evidence" value="ECO:0007669"/>
    <property type="project" value="TreeGrafter"/>
</dbReference>
<dbReference type="PANTHER" id="PTHR12722">
    <property type="entry name" value="XAP-5 PROTEIN-RELATED"/>
    <property type="match status" value="1"/>
</dbReference>
<dbReference type="Pfam" id="PF04921">
    <property type="entry name" value="XAP5"/>
    <property type="match status" value="1"/>
</dbReference>
<protein>
    <submittedName>
        <fullName evidence="3">XAP5-domain-containing protein</fullName>
    </submittedName>
</protein>
<accession>A0A0F4GY61</accession>
<dbReference type="OrthoDB" id="1562195at2759"/>
<evidence type="ECO:0000313" key="3">
    <source>
        <dbReference type="EMBL" id="KJY01943.1"/>
    </source>
</evidence>
<evidence type="ECO:0000259" key="2">
    <source>
        <dbReference type="Pfam" id="PF04921"/>
    </source>
</evidence>
<proteinExistence type="predicted"/>
<name>A0A0F4GY61_9PEZI</name>
<feature type="compositionally biased region" description="Low complexity" evidence="1">
    <location>
        <begin position="102"/>
        <end position="136"/>
    </location>
</feature>